<reference evidence="5 6" key="1">
    <citation type="journal article" date="2019" name="Extremophiles">
        <title>Biogeography of thermophiles and predominance of Thermus scotoductus in domestic water heaters.</title>
        <authorList>
            <person name="Wilpiszeski R.L."/>
            <person name="Zhang Z."/>
            <person name="House C.H."/>
        </authorList>
    </citation>
    <scope>NUCLEOTIDE SEQUENCE [LARGE SCALE GENOMIC DNA]</scope>
    <source>
        <strain evidence="4 5">25_S25</strain>
        <strain evidence="3 6">38_S38</strain>
    </source>
</reference>
<evidence type="ECO:0000313" key="6">
    <source>
        <dbReference type="Proteomes" id="UP000288082"/>
    </source>
</evidence>
<name>A0A430RCF2_THESC</name>
<evidence type="ECO:0000259" key="2">
    <source>
        <dbReference type="Pfam" id="PF03816"/>
    </source>
</evidence>
<evidence type="ECO:0000256" key="1">
    <source>
        <dbReference type="ARBA" id="ARBA00006068"/>
    </source>
</evidence>
<dbReference type="PANTHER" id="PTHR33392">
    <property type="entry name" value="POLYISOPRENYL-TEICHOIC ACID--PEPTIDOGLYCAN TEICHOIC ACID TRANSFERASE TAGU"/>
    <property type="match status" value="1"/>
</dbReference>
<gene>
    <name evidence="4" type="ORF">CSW38_07575</name>
    <name evidence="3" type="ORF">CSW50_01085</name>
</gene>
<dbReference type="Gene3D" id="3.40.630.190">
    <property type="entry name" value="LCP protein"/>
    <property type="match status" value="1"/>
</dbReference>
<dbReference type="EMBL" id="PELM01000022">
    <property type="protein sequence ID" value="RTH05091.1"/>
    <property type="molecule type" value="Genomic_DNA"/>
</dbReference>
<comment type="caution">
    <text evidence="3">The sequence shown here is derived from an EMBL/GenBank/DDBJ whole genome shotgun (WGS) entry which is preliminary data.</text>
</comment>
<dbReference type="NCBIfam" id="TIGR00350">
    <property type="entry name" value="lytR_cpsA_psr"/>
    <property type="match status" value="1"/>
</dbReference>
<dbReference type="AlphaFoldDB" id="A0A430RCF2"/>
<dbReference type="InterPro" id="IPR050922">
    <property type="entry name" value="LytR/CpsA/Psr_CW_biosynth"/>
</dbReference>
<protein>
    <submittedName>
        <fullName evidence="3">LytR family transcriptional regulator</fullName>
    </submittedName>
</protein>
<sequence>MRRLFLGLFLLFIGALAFWAYPLLGPAVRQGALPSREGLRAPLTLLVYGSSPEYSGYHQRAPERFRGLADTILLVRLDPVANRVVVLSIPRDVWVNLPGYGWYKVNAASPLGGPELMKEAVARITGVQADRYLVVSTEALRRGVDALGGVRVCVEKPMRYRDTAAGLDINLEPGCQVLDGKKAEGYLRFRKDALGDIGRIQRQQAFFHALKEQVLSPSGLLRLPRAVAAVEPYFQTDLTREDRGAILGFATKQPELVSLLLPGRFGGGGWAVDRQALDELLSTYFAGEGVAEAPEVAGKLVALVYGPGQGALAEKARERLHALGLRVILHPVDLRPVRTEVLENGPGVLAKALGEALGVPYRISGEAVLGADLTLRLGEEAPFL</sequence>
<evidence type="ECO:0000313" key="4">
    <source>
        <dbReference type="EMBL" id="RTH25529.1"/>
    </source>
</evidence>
<proteinExistence type="inferred from homology"/>
<evidence type="ECO:0000313" key="5">
    <source>
        <dbReference type="Proteomes" id="UP000287306"/>
    </source>
</evidence>
<comment type="similarity">
    <text evidence="1">Belongs to the LytR/CpsA/Psr (LCP) family.</text>
</comment>
<dbReference type="EMBL" id="PELY01000222">
    <property type="protein sequence ID" value="RTH25529.1"/>
    <property type="molecule type" value="Genomic_DNA"/>
</dbReference>
<dbReference type="Pfam" id="PF03816">
    <property type="entry name" value="LytR_cpsA_psr"/>
    <property type="match status" value="1"/>
</dbReference>
<dbReference type="Proteomes" id="UP000287306">
    <property type="component" value="Unassembled WGS sequence"/>
</dbReference>
<dbReference type="PANTHER" id="PTHR33392:SF6">
    <property type="entry name" value="POLYISOPRENYL-TEICHOIC ACID--PEPTIDOGLYCAN TEICHOIC ACID TRANSFERASE TAGU"/>
    <property type="match status" value="1"/>
</dbReference>
<evidence type="ECO:0000313" key="3">
    <source>
        <dbReference type="EMBL" id="RTH05091.1"/>
    </source>
</evidence>
<feature type="domain" description="Cell envelope-related transcriptional attenuator" evidence="2">
    <location>
        <begin position="69"/>
        <end position="214"/>
    </location>
</feature>
<dbReference type="RefSeq" id="WP_126170555.1">
    <property type="nucleotide sequence ID" value="NZ_DAHVNI010000005.1"/>
</dbReference>
<accession>A0A430RCF2</accession>
<dbReference type="InterPro" id="IPR004474">
    <property type="entry name" value="LytR_CpsA_psr"/>
</dbReference>
<organism evidence="3 6">
    <name type="scientific">Thermus scotoductus</name>
    <dbReference type="NCBI Taxonomy" id="37636"/>
    <lineage>
        <taxon>Bacteria</taxon>
        <taxon>Thermotogati</taxon>
        <taxon>Deinococcota</taxon>
        <taxon>Deinococci</taxon>
        <taxon>Thermales</taxon>
        <taxon>Thermaceae</taxon>
        <taxon>Thermus</taxon>
    </lineage>
</organism>
<dbReference type="Proteomes" id="UP000288082">
    <property type="component" value="Unassembled WGS sequence"/>
</dbReference>